<evidence type="ECO:0000313" key="2">
    <source>
        <dbReference type="Proteomes" id="UP000184171"/>
    </source>
</evidence>
<dbReference type="OrthoDB" id="3541981at2"/>
<sequence length="77" mass="8485">MESFKQKPRKCPACASSRIASIMYGMPAYDKKLQADLDSGRVVLGGCCVSLNDPAWKCTECGADFYKETPEDVTIEE</sequence>
<evidence type="ECO:0000313" key="1">
    <source>
        <dbReference type="EMBL" id="SHJ63607.1"/>
    </source>
</evidence>
<gene>
    <name evidence="1" type="ORF">SAMN02745165_02832</name>
</gene>
<proteinExistence type="predicted"/>
<dbReference type="STRING" id="1122189.SAMN02745165_02832"/>
<keyword evidence="2" id="KW-1185">Reference proteome</keyword>
<dbReference type="EMBL" id="FQZT01000011">
    <property type="protein sequence ID" value="SHJ63607.1"/>
    <property type="molecule type" value="Genomic_DNA"/>
</dbReference>
<name>A0A1M6KXB7_MALRU</name>
<protein>
    <submittedName>
        <fullName evidence="1">Uncharacterized protein</fullName>
    </submittedName>
</protein>
<dbReference type="Proteomes" id="UP000184171">
    <property type="component" value="Unassembled WGS sequence"/>
</dbReference>
<dbReference type="RefSeq" id="WP_072909389.1">
    <property type="nucleotide sequence ID" value="NZ_FQZT01000011.1"/>
</dbReference>
<dbReference type="AlphaFoldDB" id="A0A1M6KXB7"/>
<accession>A0A1M6KXB7</accession>
<reference evidence="1 2" key="1">
    <citation type="submission" date="2016-11" db="EMBL/GenBank/DDBJ databases">
        <authorList>
            <person name="Jaros S."/>
            <person name="Januszkiewicz K."/>
            <person name="Wedrychowicz H."/>
        </authorList>
    </citation>
    <scope>NUCLEOTIDE SEQUENCE [LARGE SCALE GENOMIC DNA]</scope>
    <source>
        <strain evidence="1 2">DSM 5091</strain>
    </source>
</reference>
<organism evidence="1 2">
    <name type="scientific">Malonomonas rubra DSM 5091</name>
    <dbReference type="NCBI Taxonomy" id="1122189"/>
    <lineage>
        <taxon>Bacteria</taxon>
        <taxon>Pseudomonadati</taxon>
        <taxon>Thermodesulfobacteriota</taxon>
        <taxon>Desulfuromonadia</taxon>
        <taxon>Desulfuromonadales</taxon>
        <taxon>Geopsychrobacteraceae</taxon>
        <taxon>Malonomonas</taxon>
    </lineage>
</organism>